<feature type="chain" id="PRO_5024335902" evidence="1">
    <location>
        <begin position="22"/>
        <end position="518"/>
    </location>
</feature>
<dbReference type="Proteomes" id="UP000307217">
    <property type="component" value="Unassembled WGS sequence"/>
</dbReference>
<dbReference type="Gene3D" id="2.40.128.600">
    <property type="match status" value="1"/>
</dbReference>
<evidence type="ECO:0000259" key="2">
    <source>
        <dbReference type="Pfam" id="PF00144"/>
    </source>
</evidence>
<organism evidence="4 5">
    <name type="scientific">Pseudoalteromonas aurantia</name>
    <dbReference type="NCBI Taxonomy" id="43654"/>
    <lineage>
        <taxon>Bacteria</taxon>
        <taxon>Pseudomonadati</taxon>
        <taxon>Pseudomonadota</taxon>
        <taxon>Gammaproteobacteria</taxon>
        <taxon>Alteromonadales</taxon>
        <taxon>Pseudoalteromonadaceae</taxon>
        <taxon>Pseudoalteromonas</taxon>
    </lineage>
</organism>
<dbReference type="Pfam" id="PF00144">
    <property type="entry name" value="Beta-lactamase"/>
    <property type="match status" value="1"/>
</dbReference>
<reference evidence="5" key="2">
    <citation type="submission" date="2019-06" db="EMBL/GenBank/DDBJ databases">
        <title>Co-occurence of chitin degradation, pigmentation and bioactivity in marine Pseudoalteromonas.</title>
        <authorList>
            <person name="Sonnenschein E.C."/>
            <person name="Bech P.K."/>
        </authorList>
    </citation>
    <scope>NUCLEOTIDE SEQUENCE [LARGE SCALE GENOMIC DNA]</scope>
    <source>
        <strain evidence="5">S3790</strain>
    </source>
</reference>
<dbReference type="RefSeq" id="WP_138589746.1">
    <property type="nucleotide sequence ID" value="NZ_PNBX01000006.1"/>
</dbReference>
<sequence length="518" mass="57686">MKYLNTLVAATLLTVSLGSFGAAPAAKVNITDIDDAVYAAMAQFNVPGIAIAVVENNQVVLSKGYGVRDLASGKKVDKNTLFGIASNSKAFTAAALAILIDEGKLSWNDKVTKHLPEFRLYDEYATAHMTIRDLLSHRSGLGLGAGDLMIWPDTDKSVQDIIKGLQYIPPSSSFRSEYAYNNLMFVVAGEVVARVSGMSWREFIEQRIFKTLKMDGSRAGFSRIAKHNTNWAIGNIPDNGQLTPFFVNYLEDFRGAGAIASNVDDMSKWLLTQLASGKSLAGEQLYNSEHQVQMWHPHIMRLTEPASFNAYRQQFRGYGLGWAIEDYFGYKKVGHGGGILGMVSQVAMIPEKKLGVVVLSNQQAYPALTAIIHEVFEDALGQTDKDWVTLLATEYKNEKAKLYANAGITLPIEIRKAFPAQYYTGTLKSDWYGDVIIEELVGELRIDFMHTKMLKGKLEHVSGDRFVVRWDERLLEADAYIDFVFDKTQQVKSATMEFVNPDISDFSFDFHDLNLTAK</sequence>
<name>A0A5S3VDC6_9GAMM</name>
<proteinExistence type="predicted"/>
<evidence type="ECO:0000313" key="5">
    <source>
        <dbReference type="Proteomes" id="UP000307217"/>
    </source>
</evidence>
<keyword evidence="4" id="KW-0378">Hydrolase</keyword>
<feature type="domain" description="Beta-lactamase-related" evidence="2">
    <location>
        <begin position="34"/>
        <end position="365"/>
    </location>
</feature>
<dbReference type="Gene3D" id="3.40.710.10">
    <property type="entry name" value="DD-peptidase/beta-lactamase superfamily"/>
    <property type="match status" value="1"/>
</dbReference>
<evidence type="ECO:0000256" key="1">
    <source>
        <dbReference type="SAM" id="SignalP"/>
    </source>
</evidence>
<dbReference type="InterPro" id="IPR050491">
    <property type="entry name" value="AmpC-like"/>
</dbReference>
<feature type="signal peptide" evidence="1">
    <location>
        <begin position="1"/>
        <end position="21"/>
    </location>
</feature>
<accession>A0A5S3VDC6</accession>
<gene>
    <name evidence="4" type="ORF">CWC19_02025</name>
</gene>
<reference evidence="4 5" key="1">
    <citation type="submission" date="2018-01" db="EMBL/GenBank/DDBJ databases">
        <authorList>
            <person name="Paulsen S."/>
            <person name="Gram L.K."/>
        </authorList>
    </citation>
    <scope>NUCLEOTIDE SEQUENCE [LARGE SCALE GENOMIC DNA]</scope>
    <source>
        <strain evidence="4 5">S3790</strain>
    </source>
</reference>
<protein>
    <submittedName>
        <fullName evidence="4">Serine hydrolase</fullName>
    </submittedName>
</protein>
<dbReference type="GO" id="GO:0016787">
    <property type="term" value="F:hydrolase activity"/>
    <property type="evidence" value="ECO:0007669"/>
    <property type="project" value="UniProtKB-KW"/>
</dbReference>
<dbReference type="PANTHER" id="PTHR46825:SF15">
    <property type="entry name" value="BETA-LACTAMASE-RELATED DOMAIN-CONTAINING PROTEIN"/>
    <property type="match status" value="1"/>
</dbReference>
<dbReference type="InterPro" id="IPR021860">
    <property type="entry name" value="Peptidase_S12_Pab87-rel_C"/>
</dbReference>
<evidence type="ECO:0000259" key="3">
    <source>
        <dbReference type="Pfam" id="PF11954"/>
    </source>
</evidence>
<dbReference type="Pfam" id="PF11954">
    <property type="entry name" value="DUF3471"/>
    <property type="match status" value="1"/>
</dbReference>
<keyword evidence="1" id="KW-0732">Signal</keyword>
<dbReference type="OrthoDB" id="119951at2"/>
<dbReference type="SUPFAM" id="SSF56601">
    <property type="entry name" value="beta-lactamase/transpeptidase-like"/>
    <property type="match status" value="1"/>
</dbReference>
<dbReference type="InterPro" id="IPR001466">
    <property type="entry name" value="Beta-lactam-related"/>
</dbReference>
<evidence type="ECO:0000313" key="4">
    <source>
        <dbReference type="EMBL" id="TMO70235.1"/>
    </source>
</evidence>
<dbReference type="InterPro" id="IPR012338">
    <property type="entry name" value="Beta-lactam/transpept-like"/>
</dbReference>
<dbReference type="AlphaFoldDB" id="A0A5S3VDC6"/>
<feature type="domain" description="Peptidase S12 Pab87-related C-terminal" evidence="3">
    <location>
        <begin position="419"/>
        <end position="516"/>
    </location>
</feature>
<comment type="caution">
    <text evidence="4">The sequence shown here is derived from an EMBL/GenBank/DDBJ whole genome shotgun (WGS) entry which is preliminary data.</text>
</comment>
<dbReference type="EMBL" id="PNBX01000006">
    <property type="protein sequence ID" value="TMO70235.1"/>
    <property type="molecule type" value="Genomic_DNA"/>
</dbReference>
<dbReference type="PANTHER" id="PTHR46825">
    <property type="entry name" value="D-ALANYL-D-ALANINE-CARBOXYPEPTIDASE/ENDOPEPTIDASE AMPH"/>
    <property type="match status" value="1"/>
</dbReference>